<evidence type="ECO:0000313" key="1">
    <source>
        <dbReference type="EMBL" id="OAF69852.1"/>
    </source>
</evidence>
<feature type="non-terminal residue" evidence="1">
    <location>
        <position position="190"/>
    </location>
</feature>
<sequence length="190" mass="22290">MSNIFHKNLSEITNELNLIKDTNAKSKWLIAQFDNNEIDICVKIASDAPLQNSLIYFNCYRIYFLYFAFNKNNEINTCLINWTGTKALQEDKNKYLKYKCDIYNFFQASENLNISNKSEMKHLLLKHQTSKTQTKPEIKKETVKHKSGLFENNSKQSNVTNQNNFKMRDAVKKNTKINIKKEKLTEKISS</sequence>
<dbReference type="Proteomes" id="UP000078046">
    <property type="component" value="Unassembled WGS sequence"/>
</dbReference>
<dbReference type="InterPro" id="IPR029006">
    <property type="entry name" value="ADF-H/Gelsolin-like_dom_sf"/>
</dbReference>
<name>A0A177B841_9BILA</name>
<dbReference type="EMBL" id="LWCA01000220">
    <property type="protein sequence ID" value="OAF69852.1"/>
    <property type="molecule type" value="Genomic_DNA"/>
</dbReference>
<dbReference type="Gene3D" id="3.40.20.10">
    <property type="entry name" value="Severin"/>
    <property type="match status" value="1"/>
</dbReference>
<keyword evidence="2" id="KW-1185">Reference proteome</keyword>
<evidence type="ECO:0008006" key="3">
    <source>
        <dbReference type="Google" id="ProtNLM"/>
    </source>
</evidence>
<accession>A0A177B841</accession>
<protein>
    <recommendedName>
        <fullName evidence="3">ADF-H domain-containing protein</fullName>
    </recommendedName>
</protein>
<organism evidence="1 2">
    <name type="scientific">Intoshia linei</name>
    <dbReference type="NCBI Taxonomy" id="1819745"/>
    <lineage>
        <taxon>Eukaryota</taxon>
        <taxon>Metazoa</taxon>
        <taxon>Spiralia</taxon>
        <taxon>Lophotrochozoa</taxon>
        <taxon>Mesozoa</taxon>
        <taxon>Orthonectida</taxon>
        <taxon>Rhopaluridae</taxon>
        <taxon>Intoshia</taxon>
    </lineage>
</organism>
<dbReference type="AlphaFoldDB" id="A0A177B841"/>
<gene>
    <name evidence="1" type="ORF">A3Q56_02407</name>
</gene>
<comment type="caution">
    <text evidence="1">The sequence shown here is derived from an EMBL/GenBank/DDBJ whole genome shotgun (WGS) entry which is preliminary data.</text>
</comment>
<reference evidence="1 2" key="1">
    <citation type="submission" date="2016-04" db="EMBL/GenBank/DDBJ databases">
        <title>The genome of Intoshia linei affirms orthonectids as highly simplified spiralians.</title>
        <authorList>
            <person name="Mikhailov K.V."/>
            <person name="Slusarev G.S."/>
            <person name="Nikitin M.A."/>
            <person name="Logacheva M.D."/>
            <person name="Penin A."/>
            <person name="Aleoshin V."/>
            <person name="Panchin Y.V."/>
        </authorList>
    </citation>
    <scope>NUCLEOTIDE SEQUENCE [LARGE SCALE GENOMIC DNA]</scope>
    <source>
        <strain evidence="1">Intl2013</strain>
        <tissue evidence="1">Whole animal</tissue>
    </source>
</reference>
<evidence type="ECO:0000313" key="2">
    <source>
        <dbReference type="Proteomes" id="UP000078046"/>
    </source>
</evidence>
<proteinExistence type="predicted"/>